<feature type="non-terminal residue" evidence="1">
    <location>
        <position position="39"/>
    </location>
</feature>
<dbReference type="Proteomes" id="UP000593577">
    <property type="component" value="Unassembled WGS sequence"/>
</dbReference>
<name>A0A7J8WHU5_GOSAI</name>
<dbReference type="Gene3D" id="3.10.110.10">
    <property type="entry name" value="Ubiquitin Conjugating Enzyme"/>
    <property type="match status" value="1"/>
</dbReference>
<proteinExistence type="predicted"/>
<protein>
    <submittedName>
        <fullName evidence="1">Uncharacterized protein</fullName>
    </submittedName>
</protein>
<dbReference type="InterPro" id="IPR016135">
    <property type="entry name" value="UBQ-conjugating_enzyme/RWD"/>
</dbReference>
<dbReference type="SUPFAM" id="SSF54495">
    <property type="entry name" value="UBC-like"/>
    <property type="match status" value="1"/>
</dbReference>
<dbReference type="AlphaFoldDB" id="A0A7J8WHU5"/>
<evidence type="ECO:0000313" key="2">
    <source>
        <dbReference type="Proteomes" id="UP000593577"/>
    </source>
</evidence>
<gene>
    <name evidence="1" type="ORF">Goari_016115</name>
</gene>
<comment type="caution">
    <text evidence="1">The sequence shown here is derived from an EMBL/GenBank/DDBJ whole genome shotgun (WGS) entry which is preliminary data.</text>
</comment>
<evidence type="ECO:0000313" key="1">
    <source>
        <dbReference type="EMBL" id="MBA0674523.1"/>
    </source>
</evidence>
<accession>A0A7J8WHU5</accession>
<organism evidence="1 2">
    <name type="scientific">Gossypium aridum</name>
    <name type="common">American cotton</name>
    <name type="synonym">Erioxylum aridum</name>
    <dbReference type="NCBI Taxonomy" id="34290"/>
    <lineage>
        <taxon>Eukaryota</taxon>
        <taxon>Viridiplantae</taxon>
        <taxon>Streptophyta</taxon>
        <taxon>Embryophyta</taxon>
        <taxon>Tracheophyta</taxon>
        <taxon>Spermatophyta</taxon>
        <taxon>Magnoliopsida</taxon>
        <taxon>eudicotyledons</taxon>
        <taxon>Gunneridae</taxon>
        <taxon>Pentapetalae</taxon>
        <taxon>rosids</taxon>
        <taxon>malvids</taxon>
        <taxon>Malvales</taxon>
        <taxon>Malvaceae</taxon>
        <taxon>Malvoideae</taxon>
        <taxon>Gossypium</taxon>
    </lineage>
</organism>
<sequence length="39" mass="4446">YPDGRVCISILHPPGDDPNGYELASERWMPVHTVYTMID</sequence>
<keyword evidence="2" id="KW-1185">Reference proteome</keyword>
<reference evidence="1 2" key="1">
    <citation type="journal article" date="2019" name="Genome Biol. Evol.">
        <title>Insights into the evolution of the New World diploid cottons (Gossypium, subgenus Houzingenia) based on genome sequencing.</title>
        <authorList>
            <person name="Grover C.E."/>
            <person name="Arick M.A. 2nd"/>
            <person name="Thrash A."/>
            <person name="Conover J.L."/>
            <person name="Sanders W.S."/>
            <person name="Peterson D.G."/>
            <person name="Frelichowski J.E."/>
            <person name="Scheffler J.A."/>
            <person name="Scheffler B.E."/>
            <person name="Wendel J.F."/>
        </authorList>
    </citation>
    <scope>NUCLEOTIDE SEQUENCE [LARGE SCALE GENOMIC DNA]</scope>
    <source>
        <strain evidence="1">185</strain>
        <tissue evidence="1">Leaf</tissue>
    </source>
</reference>
<dbReference type="EMBL" id="JABFAA010000001">
    <property type="protein sequence ID" value="MBA0674523.1"/>
    <property type="molecule type" value="Genomic_DNA"/>
</dbReference>